<evidence type="ECO:0000313" key="3">
    <source>
        <dbReference type="Proteomes" id="UP001596083"/>
    </source>
</evidence>
<proteinExistence type="predicted"/>
<sequence>MATSPIAGGTVQSFETLVGRPGGLFRAAPRPTAGWEALPGTPTDSPDRPDSGTPPRSVPCPVGATVLATECPSGLACFVGPDDVCCVA</sequence>
<comment type="caution">
    <text evidence="2">The sequence shown here is derived from an EMBL/GenBank/DDBJ whole genome shotgun (WGS) entry which is preliminary data.</text>
</comment>
<keyword evidence="3" id="KW-1185">Reference proteome</keyword>
<evidence type="ECO:0000313" key="2">
    <source>
        <dbReference type="EMBL" id="MFC5720692.1"/>
    </source>
</evidence>
<accession>A0ABW0YY63</accession>
<reference evidence="3" key="1">
    <citation type="journal article" date="2019" name="Int. J. Syst. Evol. Microbiol.">
        <title>The Global Catalogue of Microorganisms (GCM) 10K type strain sequencing project: providing services to taxonomists for standard genome sequencing and annotation.</title>
        <authorList>
            <consortium name="The Broad Institute Genomics Platform"/>
            <consortium name="The Broad Institute Genome Sequencing Center for Infectious Disease"/>
            <person name="Wu L."/>
            <person name="Ma J."/>
        </authorList>
    </citation>
    <scope>NUCLEOTIDE SEQUENCE [LARGE SCALE GENOMIC DNA]</scope>
    <source>
        <strain evidence="3">CGMCC 4.7304</strain>
    </source>
</reference>
<protein>
    <submittedName>
        <fullName evidence="2">Uncharacterized protein</fullName>
    </submittedName>
</protein>
<gene>
    <name evidence="2" type="ORF">ACFP1Z_11010</name>
</gene>
<name>A0ABW0YY63_9ACTN</name>
<evidence type="ECO:0000256" key="1">
    <source>
        <dbReference type="SAM" id="MobiDB-lite"/>
    </source>
</evidence>
<dbReference type="Proteomes" id="UP001596083">
    <property type="component" value="Unassembled WGS sequence"/>
</dbReference>
<dbReference type="RefSeq" id="WP_390315850.1">
    <property type="nucleotide sequence ID" value="NZ_JBHSPB010000005.1"/>
</dbReference>
<dbReference type="EMBL" id="JBHSPB010000005">
    <property type="protein sequence ID" value="MFC5720692.1"/>
    <property type="molecule type" value="Genomic_DNA"/>
</dbReference>
<feature type="region of interest" description="Disordered" evidence="1">
    <location>
        <begin position="21"/>
        <end position="59"/>
    </location>
</feature>
<organism evidence="2 3">
    <name type="scientific">Streptomyces gamaensis</name>
    <dbReference type="NCBI Taxonomy" id="1763542"/>
    <lineage>
        <taxon>Bacteria</taxon>
        <taxon>Bacillati</taxon>
        <taxon>Actinomycetota</taxon>
        <taxon>Actinomycetes</taxon>
        <taxon>Kitasatosporales</taxon>
        <taxon>Streptomycetaceae</taxon>
        <taxon>Streptomyces</taxon>
    </lineage>
</organism>